<gene>
    <name evidence="2" type="ORF">ACFX5F_11690</name>
</gene>
<evidence type="ECO:0008006" key="4">
    <source>
        <dbReference type="Google" id="ProtNLM"/>
    </source>
</evidence>
<evidence type="ECO:0000256" key="1">
    <source>
        <dbReference type="SAM" id="Phobius"/>
    </source>
</evidence>
<feature type="transmembrane region" description="Helical" evidence="1">
    <location>
        <begin position="7"/>
        <end position="26"/>
    </location>
</feature>
<proteinExistence type="predicted"/>
<dbReference type="RefSeq" id="WP_379852213.1">
    <property type="nucleotide sequence ID" value="NZ_JBHZPY010000010.1"/>
</dbReference>
<comment type="caution">
    <text evidence="2">The sequence shown here is derived from an EMBL/GenBank/DDBJ whole genome shotgun (WGS) entry which is preliminary data.</text>
</comment>
<evidence type="ECO:0000313" key="3">
    <source>
        <dbReference type="Proteomes" id="UP001600107"/>
    </source>
</evidence>
<organism evidence="2 3">
    <name type="scientific">Flavobacterium zhoui</name>
    <dbReference type="NCBI Taxonomy" id="3230414"/>
    <lineage>
        <taxon>Bacteria</taxon>
        <taxon>Pseudomonadati</taxon>
        <taxon>Bacteroidota</taxon>
        <taxon>Flavobacteriia</taxon>
        <taxon>Flavobacteriales</taxon>
        <taxon>Flavobacteriaceae</taxon>
        <taxon>Flavobacterium</taxon>
    </lineage>
</organism>
<keyword evidence="3" id="KW-1185">Reference proteome</keyword>
<dbReference type="Proteomes" id="UP001600107">
    <property type="component" value="Unassembled WGS sequence"/>
</dbReference>
<dbReference type="EMBL" id="JBHZPY010000010">
    <property type="protein sequence ID" value="MFE3871881.1"/>
    <property type="molecule type" value="Genomic_DNA"/>
</dbReference>
<evidence type="ECO:0000313" key="2">
    <source>
        <dbReference type="EMBL" id="MFE3871881.1"/>
    </source>
</evidence>
<sequence>MIRFLKYLGSIFFVVVVILLFLDYSYTKVYENSNPRTKFQYFRSLENRKINYIFLGSSRVENTIVTGVIEKQTGKSAANLGFQAVKLGDLYTMLKLVKKYNIQSDKIFIQVDYIFNSEDGYSNVMQYELMPFIRENDITKEYFERHFKDEKEMYYCPFYRYIHFDPKIGLREFVLNIANKETDIIKSKGFVALHGNSSEHINALPLQINDTNKYYNKIIEFAKINNMPVVFFCAPFCKHTKNLKFMKKLKLKIPGLYDFSGVVNDDKMFANCSHLNQNGANYFTKYIIKNILIDN</sequence>
<keyword evidence="1" id="KW-1133">Transmembrane helix</keyword>
<name>A0ABW6I6I1_9FLAO</name>
<keyword evidence="1" id="KW-0812">Transmembrane</keyword>
<reference evidence="2 3" key="1">
    <citation type="submission" date="2024-06" db="EMBL/GenBank/DDBJ databases">
        <title>Flavobacterium spp. isolated from glacier.</title>
        <authorList>
            <person name="Han D."/>
        </authorList>
    </citation>
    <scope>NUCLEOTIDE SEQUENCE [LARGE SCALE GENOMIC DNA]</scope>
    <source>
        <strain evidence="2 3">ZS1P70</strain>
    </source>
</reference>
<keyword evidence="1" id="KW-0472">Membrane</keyword>
<protein>
    <recommendedName>
        <fullName evidence="4">SGNH/GDSL hydrolase family protein</fullName>
    </recommendedName>
</protein>
<accession>A0ABW6I6I1</accession>